<dbReference type="InterPro" id="IPR008932">
    <property type="entry name" value="Ribosomal_bL12_oligo"/>
</dbReference>
<dbReference type="GO" id="GO:0003729">
    <property type="term" value="F:mRNA binding"/>
    <property type="evidence" value="ECO:0007669"/>
    <property type="project" value="TreeGrafter"/>
</dbReference>
<accession>A0A5S9IP87</accession>
<dbReference type="Pfam" id="PF16320">
    <property type="entry name" value="Ribosomal_L12_N"/>
    <property type="match status" value="1"/>
</dbReference>
<dbReference type="EMBL" id="AP019860">
    <property type="protein sequence ID" value="BBM85573.1"/>
    <property type="molecule type" value="Genomic_DNA"/>
</dbReference>
<comment type="similarity">
    <text evidence="1 4">Belongs to the bacterial ribosomal protein bL12 family.</text>
</comment>
<dbReference type="SUPFAM" id="SSF48300">
    <property type="entry name" value="Ribosomal protein L7/12, oligomerisation (N-terminal) domain"/>
    <property type="match status" value="1"/>
</dbReference>
<dbReference type="PANTHER" id="PTHR45987">
    <property type="entry name" value="39S RIBOSOMAL PROTEIN L12"/>
    <property type="match status" value="1"/>
</dbReference>
<dbReference type="InterPro" id="IPR014719">
    <property type="entry name" value="Ribosomal_bL12_C/ClpS-like"/>
</dbReference>
<dbReference type="FunFam" id="3.30.1390.10:FF:000001">
    <property type="entry name" value="50S ribosomal protein L7/L12"/>
    <property type="match status" value="1"/>
</dbReference>
<evidence type="ECO:0000313" key="7">
    <source>
        <dbReference type="EMBL" id="BBM85573.1"/>
    </source>
</evidence>
<dbReference type="NCBIfam" id="TIGR00855">
    <property type="entry name" value="L12"/>
    <property type="match status" value="1"/>
</dbReference>
<feature type="domain" description="Large ribosomal subunit protein bL12 C-terminal" evidence="5">
    <location>
        <begin position="77"/>
        <end position="143"/>
    </location>
</feature>
<dbReference type="AlphaFoldDB" id="A0A5S9IP87"/>
<keyword evidence="3 4" id="KW-0687">Ribonucleoprotein</keyword>
<dbReference type="GO" id="GO:0006412">
    <property type="term" value="P:translation"/>
    <property type="evidence" value="ECO:0007669"/>
    <property type="project" value="UniProtKB-UniRule"/>
</dbReference>
<dbReference type="InterPro" id="IPR013823">
    <property type="entry name" value="Ribosomal_bL12_C"/>
</dbReference>
<dbReference type="CDD" id="cd00387">
    <property type="entry name" value="Ribosomal_L7_L12"/>
    <property type="match status" value="1"/>
</dbReference>
<protein>
    <recommendedName>
        <fullName evidence="4">Large ribosomal subunit protein bL12</fullName>
    </recommendedName>
</protein>
<sequence>MSDVAKLVEDIQKLSAEDKNNLLLEVFKTYNVLQLKDFKDAFCETFDVEASAPVGGMMMMAPGAGDGGGGADEPTEFDVVLTSAGDKKIGVIKAVRAITSLGLKEAKELVDKAPQAVKEKVSKDEAEKIKGELEAAGASVEVKGVG</sequence>
<name>A0A5S9IP87_UABAM</name>
<evidence type="ECO:0000259" key="6">
    <source>
        <dbReference type="Pfam" id="PF16320"/>
    </source>
</evidence>
<dbReference type="GO" id="GO:0022625">
    <property type="term" value="C:cytosolic large ribosomal subunit"/>
    <property type="evidence" value="ECO:0007669"/>
    <property type="project" value="TreeGrafter"/>
</dbReference>
<proteinExistence type="inferred from homology"/>
<dbReference type="InterPro" id="IPR036235">
    <property type="entry name" value="Ribosomal_bL12_oligo_N_sf"/>
</dbReference>
<evidence type="ECO:0000256" key="2">
    <source>
        <dbReference type="ARBA" id="ARBA00022980"/>
    </source>
</evidence>
<dbReference type="GO" id="GO:0003735">
    <property type="term" value="F:structural constituent of ribosome"/>
    <property type="evidence" value="ECO:0007669"/>
    <property type="project" value="InterPro"/>
</dbReference>
<dbReference type="PANTHER" id="PTHR45987:SF4">
    <property type="entry name" value="LARGE RIBOSOMAL SUBUNIT PROTEIN BL12M"/>
    <property type="match status" value="1"/>
</dbReference>
<comment type="subunit">
    <text evidence="4">Homodimer. Part of the ribosomal stalk of the 50S ribosomal subunit. Forms a multimeric L10(L12)X complex, where L10 forms an elongated spine to which 2 to 4 L12 dimers bind in a sequential fashion. Binds GTP-bound translation factors.</text>
</comment>
<dbReference type="Gene3D" id="3.30.1390.10">
    <property type="match status" value="1"/>
</dbReference>
<keyword evidence="2 4" id="KW-0689">Ribosomal protein</keyword>
<dbReference type="Proteomes" id="UP000326354">
    <property type="component" value="Chromosome"/>
</dbReference>
<organism evidence="7 8">
    <name type="scientific">Uabimicrobium amorphum</name>
    <dbReference type="NCBI Taxonomy" id="2596890"/>
    <lineage>
        <taxon>Bacteria</taxon>
        <taxon>Pseudomonadati</taxon>
        <taxon>Planctomycetota</taxon>
        <taxon>Candidatus Uabimicrobiia</taxon>
        <taxon>Candidatus Uabimicrobiales</taxon>
        <taxon>Candidatus Uabimicrobiaceae</taxon>
        <taxon>Candidatus Uabimicrobium</taxon>
    </lineage>
</organism>
<reference evidence="7 8" key="1">
    <citation type="submission" date="2019-08" db="EMBL/GenBank/DDBJ databases">
        <title>Complete genome sequence of Candidatus Uab amorphum.</title>
        <authorList>
            <person name="Shiratori T."/>
            <person name="Suzuki S."/>
            <person name="Kakizawa Y."/>
            <person name="Ishida K."/>
        </authorList>
    </citation>
    <scope>NUCLEOTIDE SEQUENCE [LARGE SCALE GENOMIC DNA]</scope>
    <source>
        <strain evidence="7 8">SRT547</strain>
    </source>
</reference>
<gene>
    <name evidence="4" type="primary">rplL</name>
    <name evidence="7" type="ORF">UABAM_03947</name>
</gene>
<dbReference type="Gene3D" id="1.20.5.710">
    <property type="entry name" value="Single helix bin"/>
    <property type="match status" value="1"/>
</dbReference>
<comment type="function">
    <text evidence="4">Forms part of the ribosomal stalk which helps the ribosome interact with GTP-bound translation factors. Is thus essential for accurate translation.</text>
</comment>
<dbReference type="KEGG" id="uam:UABAM_03947"/>
<dbReference type="SUPFAM" id="SSF54736">
    <property type="entry name" value="ClpS-like"/>
    <property type="match status" value="1"/>
</dbReference>
<dbReference type="InterPro" id="IPR000206">
    <property type="entry name" value="Ribosomal_bL12"/>
</dbReference>
<evidence type="ECO:0000256" key="4">
    <source>
        <dbReference type="HAMAP-Rule" id="MF_00368"/>
    </source>
</evidence>
<evidence type="ECO:0000256" key="3">
    <source>
        <dbReference type="ARBA" id="ARBA00023274"/>
    </source>
</evidence>
<dbReference type="Pfam" id="PF00542">
    <property type="entry name" value="Ribosomal_L12"/>
    <property type="match status" value="1"/>
</dbReference>
<evidence type="ECO:0000256" key="1">
    <source>
        <dbReference type="ARBA" id="ARBA00007197"/>
    </source>
</evidence>
<keyword evidence="8" id="KW-1185">Reference proteome</keyword>
<evidence type="ECO:0000313" key="8">
    <source>
        <dbReference type="Proteomes" id="UP000326354"/>
    </source>
</evidence>
<dbReference type="HAMAP" id="MF_00368">
    <property type="entry name" value="Ribosomal_bL12"/>
    <property type="match status" value="1"/>
</dbReference>
<feature type="domain" description="Large ribosomal subunit protein bL12 oligomerization" evidence="6">
    <location>
        <begin position="22"/>
        <end position="65"/>
    </location>
</feature>
<evidence type="ECO:0000259" key="5">
    <source>
        <dbReference type="Pfam" id="PF00542"/>
    </source>
</evidence>